<keyword evidence="3 5" id="KW-1133">Transmembrane helix</keyword>
<dbReference type="InterPro" id="IPR004837">
    <property type="entry name" value="NaCa_Exmemb"/>
</dbReference>
<dbReference type="KEGG" id="vin:AKJ08_3502"/>
<dbReference type="Gene3D" id="1.20.1420.30">
    <property type="entry name" value="NCX, central ion-binding region"/>
    <property type="match status" value="1"/>
</dbReference>
<dbReference type="AlphaFoldDB" id="A0A0K1PHW6"/>
<sequence>MSKSCWKISLVGLFAAPSVVVRLTGVPLNPLVTILVYGAGVVAASFLLAWAAEIAQVDISASFATAILALVAVLPEYTVDLYFAYASGTRPEYAAYAAANMTGSNRLLIGIGWPLVALVFAWALRRRKEPHRPVTLQPRRRVELAFLALASVYGLIIPLKRTVSLVDAAVLLAIFAWYMWRTSKQEREEPELHGLPSIVAQKPAPIRRGIVAAFFLVAAGVIVVAAKPFADGLIEAGRTFGIDEFLLVQWLAPLSSEAPELLVAAILAFRGEDETALGTLLSSKVNQWTLLVGSIPVAHLLGGGGTFLPLDARQVEEVWLTAAQAIFATALLLCLRLRARDALLLFGTFALQFAFPHPSARLIFAGLYGAMALALIVVRRRELMPTLRMLSVDGALTTNR</sequence>
<gene>
    <name evidence="7" type="ORF">AKJ08_3502</name>
</gene>
<dbReference type="EMBL" id="CP012332">
    <property type="protein sequence ID" value="AKU93115.1"/>
    <property type="molecule type" value="Genomic_DNA"/>
</dbReference>
<proteinExistence type="predicted"/>
<feature type="domain" description="Sodium/calcium exchanger membrane region" evidence="6">
    <location>
        <begin position="31"/>
        <end position="180"/>
    </location>
</feature>
<feature type="transmembrane region" description="Helical" evidence="5">
    <location>
        <begin position="63"/>
        <end position="85"/>
    </location>
</feature>
<evidence type="ECO:0000256" key="3">
    <source>
        <dbReference type="ARBA" id="ARBA00022989"/>
    </source>
</evidence>
<feature type="transmembrane region" description="Helical" evidence="5">
    <location>
        <begin position="359"/>
        <end position="378"/>
    </location>
</feature>
<keyword evidence="2 5" id="KW-0812">Transmembrane</keyword>
<reference evidence="7 8" key="1">
    <citation type="submission" date="2015-08" db="EMBL/GenBank/DDBJ databases">
        <authorList>
            <person name="Babu N.S."/>
            <person name="Beckwith C.J."/>
            <person name="Beseler K.G."/>
            <person name="Brison A."/>
            <person name="Carone J.V."/>
            <person name="Caskin T.P."/>
            <person name="Diamond M."/>
            <person name="Durham M.E."/>
            <person name="Foxe J.M."/>
            <person name="Go M."/>
            <person name="Henderson B.A."/>
            <person name="Jones I.B."/>
            <person name="McGettigan J.A."/>
            <person name="Micheletti S.J."/>
            <person name="Nasrallah M.E."/>
            <person name="Ortiz D."/>
            <person name="Piller C.R."/>
            <person name="Privatt S.R."/>
            <person name="Schneider S.L."/>
            <person name="Sharp S."/>
            <person name="Smith T.C."/>
            <person name="Stanton J.D."/>
            <person name="Ullery H.E."/>
            <person name="Wilson R.J."/>
            <person name="Serrano M.G."/>
            <person name="Buck G."/>
            <person name="Lee V."/>
            <person name="Wang Y."/>
            <person name="Carvalho R."/>
            <person name="Voegtly L."/>
            <person name="Shi R."/>
            <person name="Duckworth R."/>
            <person name="Johnson A."/>
            <person name="Loviza R."/>
            <person name="Walstead R."/>
            <person name="Shah Z."/>
            <person name="Kiflezghi M."/>
            <person name="Wade K."/>
            <person name="Ball S.L."/>
            <person name="Bradley K.W."/>
            <person name="Asai D.J."/>
            <person name="Bowman C.A."/>
            <person name="Russell D.A."/>
            <person name="Pope W.H."/>
            <person name="Jacobs-Sera D."/>
            <person name="Hendrix R.W."/>
            <person name="Hatfull G.F."/>
        </authorList>
    </citation>
    <scope>NUCLEOTIDE SEQUENCE [LARGE SCALE GENOMIC DNA]</scope>
    <source>
        <strain evidence="7 8">DSM 27710</strain>
    </source>
</reference>
<organism evidence="7 8">
    <name type="scientific">Vulgatibacter incomptus</name>
    <dbReference type="NCBI Taxonomy" id="1391653"/>
    <lineage>
        <taxon>Bacteria</taxon>
        <taxon>Pseudomonadati</taxon>
        <taxon>Myxococcota</taxon>
        <taxon>Myxococcia</taxon>
        <taxon>Myxococcales</taxon>
        <taxon>Cystobacterineae</taxon>
        <taxon>Vulgatibacteraceae</taxon>
        <taxon>Vulgatibacter</taxon>
    </lineage>
</organism>
<comment type="subcellular location">
    <subcellularLocation>
        <location evidence="1">Membrane</location>
        <topology evidence="1">Multi-pass membrane protein</topology>
    </subcellularLocation>
</comment>
<evidence type="ECO:0000256" key="4">
    <source>
        <dbReference type="ARBA" id="ARBA00023136"/>
    </source>
</evidence>
<evidence type="ECO:0000259" key="6">
    <source>
        <dbReference type="Pfam" id="PF01699"/>
    </source>
</evidence>
<dbReference type="GO" id="GO:0016020">
    <property type="term" value="C:membrane"/>
    <property type="evidence" value="ECO:0007669"/>
    <property type="project" value="UniProtKB-SubCell"/>
</dbReference>
<feature type="transmembrane region" description="Helical" evidence="5">
    <location>
        <begin position="165"/>
        <end position="180"/>
    </location>
</feature>
<dbReference type="InterPro" id="IPR044880">
    <property type="entry name" value="NCX_ion-bd_dom_sf"/>
</dbReference>
<keyword evidence="8" id="KW-1185">Reference proteome</keyword>
<keyword evidence="4 5" id="KW-0472">Membrane</keyword>
<dbReference type="PATRIC" id="fig|1391653.3.peg.3657"/>
<evidence type="ECO:0000256" key="2">
    <source>
        <dbReference type="ARBA" id="ARBA00022692"/>
    </source>
</evidence>
<feature type="transmembrane region" description="Helical" evidence="5">
    <location>
        <begin position="105"/>
        <end position="124"/>
    </location>
</feature>
<feature type="transmembrane region" description="Helical" evidence="5">
    <location>
        <begin position="144"/>
        <end position="159"/>
    </location>
</feature>
<feature type="transmembrane region" description="Helical" evidence="5">
    <location>
        <begin position="32"/>
        <end position="51"/>
    </location>
</feature>
<evidence type="ECO:0000313" key="7">
    <source>
        <dbReference type="EMBL" id="AKU93115.1"/>
    </source>
</evidence>
<dbReference type="Pfam" id="PF01699">
    <property type="entry name" value="Na_Ca_ex"/>
    <property type="match status" value="2"/>
</dbReference>
<feature type="transmembrane region" description="Helical" evidence="5">
    <location>
        <begin position="210"/>
        <end position="230"/>
    </location>
</feature>
<accession>A0A0K1PHW6</accession>
<evidence type="ECO:0000313" key="8">
    <source>
        <dbReference type="Proteomes" id="UP000055590"/>
    </source>
</evidence>
<dbReference type="GO" id="GO:0055085">
    <property type="term" value="P:transmembrane transport"/>
    <property type="evidence" value="ECO:0007669"/>
    <property type="project" value="InterPro"/>
</dbReference>
<feature type="transmembrane region" description="Helical" evidence="5">
    <location>
        <begin position="317"/>
        <end position="339"/>
    </location>
</feature>
<name>A0A0K1PHW6_9BACT</name>
<feature type="domain" description="Sodium/calcium exchanger membrane region" evidence="6">
    <location>
        <begin position="212"/>
        <end position="352"/>
    </location>
</feature>
<dbReference type="RefSeq" id="WP_205624750.1">
    <property type="nucleotide sequence ID" value="NZ_CP012332.1"/>
</dbReference>
<feature type="transmembrane region" description="Helical" evidence="5">
    <location>
        <begin position="288"/>
        <end position="310"/>
    </location>
</feature>
<evidence type="ECO:0000256" key="1">
    <source>
        <dbReference type="ARBA" id="ARBA00004141"/>
    </source>
</evidence>
<dbReference type="STRING" id="1391653.AKJ08_3502"/>
<dbReference type="Proteomes" id="UP000055590">
    <property type="component" value="Chromosome"/>
</dbReference>
<evidence type="ECO:0000256" key="5">
    <source>
        <dbReference type="SAM" id="Phobius"/>
    </source>
</evidence>
<protein>
    <recommendedName>
        <fullName evidence="6">Sodium/calcium exchanger membrane region domain-containing protein</fullName>
    </recommendedName>
</protein>